<evidence type="ECO:0000256" key="1">
    <source>
        <dbReference type="ARBA" id="ARBA00004141"/>
    </source>
</evidence>
<keyword evidence="3" id="KW-0812">Transmembrane</keyword>
<keyword evidence="3" id="KW-0472">Membrane</keyword>
<proteinExistence type="predicted"/>
<feature type="transmembrane region" description="Helical" evidence="3">
    <location>
        <begin position="180"/>
        <end position="200"/>
    </location>
</feature>
<feature type="transmembrane region" description="Helical" evidence="3">
    <location>
        <begin position="627"/>
        <end position="651"/>
    </location>
</feature>
<dbReference type="AlphaFoldDB" id="A0A226N7T5"/>
<evidence type="ECO:0008006" key="6">
    <source>
        <dbReference type="Google" id="ProtNLM"/>
    </source>
</evidence>
<dbReference type="Proteomes" id="UP000198323">
    <property type="component" value="Unassembled WGS sequence"/>
</dbReference>
<evidence type="ECO:0000256" key="2">
    <source>
        <dbReference type="ARBA" id="ARBA00023157"/>
    </source>
</evidence>
<dbReference type="InterPro" id="IPR036259">
    <property type="entry name" value="MFS_trans_sf"/>
</dbReference>
<comment type="subcellular location">
    <subcellularLocation>
        <location evidence="1">Membrane</location>
        <topology evidence="1">Multi-pass membrane protein</topology>
    </subcellularLocation>
</comment>
<evidence type="ECO:0000313" key="5">
    <source>
        <dbReference type="Proteomes" id="UP000198323"/>
    </source>
</evidence>
<dbReference type="Gene3D" id="1.20.1250.20">
    <property type="entry name" value="MFS general substrate transporter like domains"/>
    <property type="match status" value="1"/>
</dbReference>
<feature type="transmembrane region" description="Helical" evidence="3">
    <location>
        <begin position="149"/>
        <end position="168"/>
    </location>
</feature>
<feature type="transmembrane region" description="Helical" evidence="3">
    <location>
        <begin position="21"/>
        <end position="40"/>
    </location>
</feature>
<evidence type="ECO:0000256" key="3">
    <source>
        <dbReference type="SAM" id="Phobius"/>
    </source>
</evidence>
<name>A0A226N7T5_CALSU</name>
<dbReference type="PANTHER" id="PTHR11388">
    <property type="entry name" value="ORGANIC ANION TRANSPORTER"/>
    <property type="match status" value="1"/>
</dbReference>
<dbReference type="Pfam" id="PF03137">
    <property type="entry name" value="OATP"/>
    <property type="match status" value="5"/>
</dbReference>
<dbReference type="STRING" id="9009.A0A226N7T5"/>
<feature type="transmembrane region" description="Helical" evidence="3">
    <location>
        <begin position="458"/>
        <end position="478"/>
    </location>
</feature>
<dbReference type="InterPro" id="IPR004156">
    <property type="entry name" value="OATP"/>
</dbReference>
<protein>
    <recommendedName>
        <fullName evidence="6">Solute carrier organic anion transporter family member</fullName>
    </recommendedName>
</protein>
<feature type="transmembrane region" description="Helical" evidence="3">
    <location>
        <begin position="490"/>
        <end position="516"/>
    </location>
</feature>
<dbReference type="PANTHER" id="PTHR11388:SF83">
    <property type="entry name" value="SOLUTE CARRIER ORGANIC ANION TRANSPORTER FAMILY MEMBER"/>
    <property type="match status" value="1"/>
</dbReference>
<gene>
    <name evidence="4" type="ORF">ASZ78_012914</name>
</gene>
<keyword evidence="5" id="KW-1185">Reference proteome</keyword>
<keyword evidence="3" id="KW-1133">Transmembrane helix</keyword>
<dbReference type="GO" id="GO:0043252">
    <property type="term" value="P:sodium-independent organic anion transport"/>
    <property type="evidence" value="ECO:0007669"/>
    <property type="project" value="TreeGrafter"/>
</dbReference>
<accession>A0A226N7T5</accession>
<dbReference type="GO" id="GO:0015347">
    <property type="term" value="F:sodium-independent organic anion transmembrane transporter activity"/>
    <property type="evidence" value="ECO:0007669"/>
    <property type="project" value="TreeGrafter"/>
</dbReference>
<keyword evidence="2" id="KW-1015">Disulfide bond</keyword>
<dbReference type="GO" id="GO:0016323">
    <property type="term" value="C:basolateral plasma membrane"/>
    <property type="evidence" value="ECO:0007669"/>
    <property type="project" value="TreeGrafter"/>
</dbReference>
<dbReference type="EMBL" id="MCFN01000170">
    <property type="protein sequence ID" value="OXB63339.1"/>
    <property type="molecule type" value="Genomic_DNA"/>
</dbReference>
<organism evidence="4 5">
    <name type="scientific">Callipepla squamata</name>
    <name type="common">Scaled quail</name>
    <dbReference type="NCBI Taxonomy" id="9009"/>
    <lineage>
        <taxon>Eukaryota</taxon>
        <taxon>Metazoa</taxon>
        <taxon>Chordata</taxon>
        <taxon>Craniata</taxon>
        <taxon>Vertebrata</taxon>
        <taxon>Euteleostomi</taxon>
        <taxon>Archelosauria</taxon>
        <taxon>Archosauria</taxon>
        <taxon>Dinosauria</taxon>
        <taxon>Saurischia</taxon>
        <taxon>Theropoda</taxon>
        <taxon>Coelurosauria</taxon>
        <taxon>Aves</taxon>
        <taxon>Neognathae</taxon>
        <taxon>Galloanserae</taxon>
        <taxon>Galliformes</taxon>
        <taxon>Odontophoridae</taxon>
        <taxon>Callipepla</taxon>
    </lineage>
</organism>
<dbReference type="OrthoDB" id="5062115at2759"/>
<reference evidence="4 5" key="1">
    <citation type="submission" date="2016-07" db="EMBL/GenBank/DDBJ databases">
        <title>Disparate Historic Effective Population Sizes Predicted by Modern Levels of Genome Diversity for the Scaled Quail (Callipepla squamata) and the Northern Bobwhite (Colinus virginianus): Inferences from First and Second Generation Draft Genome Assemblies for Sympatric New World Quail.</title>
        <authorList>
            <person name="Oldeschulte D.L."/>
            <person name="Halley Y.A."/>
            <person name="Bhattarai E.K."/>
            <person name="Brashear W.A."/>
            <person name="Hill J."/>
            <person name="Metz R.P."/>
            <person name="Johnson C.D."/>
            <person name="Rollins D."/>
            <person name="Peterson M.J."/>
            <person name="Bickhart D.M."/>
            <person name="Decker J.E."/>
            <person name="Seabury C.M."/>
        </authorList>
    </citation>
    <scope>NUCLEOTIDE SEQUENCE [LARGE SCALE GENOMIC DNA]</scope>
    <source>
        <strain evidence="4 5">Texas</strain>
        <tissue evidence="4">Leg muscle</tissue>
    </source>
</reference>
<evidence type="ECO:0000313" key="4">
    <source>
        <dbReference type="EMBL" id="OXB63339.1"/>
    </source>
</evidence>
<feature type="transmembrane region" description="Helical" evidence="3">
    <location>
        <begin position="528"/>
        <end position="547"/>
    </location>
</feature>
<feature type="transmembrane region" description="Helical" evidence="3">
    <location>
        <begin position="378"/>
        <end position="400"/>
    </location>
</feature>
<sequence>MKETRKPRADDKFCGISRIQLFLLALSLAFIGKTMTGAYLNSMYTQIEKQFNIPASLVGIINGSFEIECEKEPGSMLWLFVMFGNLIRGMGETPIVPLGVSYLEDFAKTENSPFYQGCLHTSTVIGPFLGFLLASFCAKLFVDLEYVDAGVYNIPIICLGYFFGGLFMKKFKINTYQAAHIAFWVTFLDYLLYFIAFWTICDTSPVAGLTVTYEGKINISDLKEETMDKIITTGKFKDKPPYQDSNSTVVPAKFMCHNCSKLKIFLGALAFSFFAKGFSGSYMKSMSSQIERRFEISSSIVGIIDGSFELGGYMPGYLHSLSAKCNPSLTGLVRSSGMFGPTLGFLLGSFCASLWVDIGVVDTDAININPKDTRWVGAWWLGLLICGAVNFIASLPFFFLPYSLTKEGEDDNPKKISHLPVQGDHCKTDPPAQPQLKFSEAVKDFLPTLKKLFGNPVFLVYVLLTILQYNSLVGLITYETKFMEQQFNVSVAKAIFLVGVILLPITILGMFLGGYLIKKFKLHITGMAKFACISFIVAYLLNLLYFLCNCEVLQLAGLTVPYSGSVSPDLKSFAVGIETLGGRILGGLPAPIYFGALIDETCLKWGTKSCGGSGSCRIYDTKAFRNVYLGLIAGLRAGCCVLYMVLCVLIMRRFKADDKEMTDIKNAEEAINKESVTVNKKETLPGAKTSEESEETYM</sequence>
<comment type="caution">
    <text evidence="4">The sequence shown here is derived from an EMBL/GenBank/DDBJ whole genome shotgun (WGS) entry which is preliminary data.</text>
</comment>
<dbReference type="GO" id="GO:0015125">
    <property type="term" value="F:bile acid transmembrane transporter activity"/>
    <property type="evidence" value="ECO:0007669"/>
    <property type="project" value="TreeGrafter"/>
</dbReference>
<feature type="transmembrane region" description="Helical" evidence="3">
    <location>
        <begin position="264"/>
        <end position="283"/>
    </location>
</feature>
<dbReference type="SUPFAM" id="SSF103473">
    <property type="entry name" value="MFS general substrate transporter"/>
    <property type="match status" value="2"/>
</dbReference>
<feature type="transmembrane region" description="Helical" evidence="3">
    <location>
        <begin position="338"/>
        <end position="358"/>
    </location>
</feature>